<evidence type="ECO:0000313" key="2">
    <source>
        <dbReference type="Proteomes" id="UP001205105"/>
    </source>
</evidence>
<protein>
    <submittedName>
        <fullName evidence="1">Uncharacterized protein</fullName>
    </submittedName>
</protein>
<reference evidence="1" key="1">
    <citation type="submission" date="2020-11" db="EMBL/GenBank/DDBJ databases">
        <title>Chlorella ohadii genome sequencing and assembly.</title>
        <authorList>
            <person name="Murik O."/>
            <person name="Treves H."/>
            <person name="Kedem I."/>
            <person name="Shotland Y."/>
            <person name="Kaplan A."/>
        </authorList>
    </citation>
    <scope>NUCLEOTIDE SEQUENCE</scope>
    <source>
        <strain evidence="1">1</strain>
    </source>
</reference>
<dbReference type="EMBL" id="JADXDR010000186">
    <property type="protein sequence ID" value="KAI7836444.1"/>
    <property type="molecule type" value="Genomic_DNA"/>
</dbReference>
<accession>A0AAD5DL98</accession>
<sequence>MSLIAAMYNQDIIINADLFAPYPQMMSGGLGFTDIMGVSDITNETAVRAAGGAWNSGLTCSNGATPPQRVITSAANANVWQAGYNCSANLYGGLPVCFSWPILPSSITKESFLVHLTDGTKVVPPCIGINPNLEFNERHCVVLFGKFGNRLPSKRGGVYARKVEVVRGARLKLVGPRGPVRAEGLSFRNKQSPYDGPTTGPVFMAAKLSVLSDLGEGITVPNFASQTAFPNGGVALYGKYDGGLGIYGQRYRLRLFYSGGMTPDGVRAMRPDFFMRFFYLLAEGRHDDYLRHRSRKIKITQPGLIYRLGKGIGAIKVLGLADTGKKADGGAGIIYDNCYLEDYDNYIDIILDASSPRAARALKQVRAYYTSEGYSSVYNPGGPGMAPTPGVRYSTPAPPQTVDITHALDNPKTVTWCRYNGTVTVDPYVCSKAVGTL</sequence>
<organism evidence="1 2">
    <name type="scientific">Chlorella ohadii</name>
    <dbReference type="NCBI Taxonomy" id="2649997"/>
    <lineage>
        <taxon>Eukaryota</taxon>
        <taxon>Viridiplantae</taxon>
        <taxon>Chlorophyta</taxon>
        <taxon>core chlorophytes</taxon>
        <taxon>Trebouxiophyceae</taxon>
        <taxon>Chlorellales</taxon>
        <taxon>Chlorellaceae</taxon>
        <taxon>Chlorella clade</taxon>
        <taxon>Chlorella</taxon>
    </lineage>
</organism>
<name>A0AAD5DL98_9CHLO</name>
<comment type="caution">
    <text evidence="1">The sequence shown here is derived from an EMBL/GenBank/DDBJ whole genome shotgun (WGS) entry which is preliminary data.</text>
</comment>
<proteinExistence type="predicted"/>
<dbReference type="AlphaFoldDB" id="A0AAD5DL98"/>
<gene>
    <name evidence="1" type="ORF">COHA_009661</name>
</gene>
<keyword evidence="2" id="KW-1185">Reference proteome</keyword>
<evidence type="ECO:0000313" key="1">
    <source>
        <dbReference type="EMBL" id="KAI7836444.1"/>
    </source>
</evidence>
<dbReference type="Proteomes" id="UP001205105">
    <property type="component" value="Unassembled WGS sequence"/>
</dbReference>